<reference evidence="5" key="1">
    <citation type="submission" date="2018-05" db="EMBL/GenBank/DDBJ databases">
        <authorList>
            <person name="Lanie J.A."/>
            <person name="Ng W.-L."/>
            <person name="Kazmierczak K.M."/>
            <person name="Andrzejewski T.M."/>
            <person name="Davidsen T.M."/>
            <person name="Wayne K.J."/>
            <person name="Tettelin H."/>
            <person name="Glass J.I."/>
            <person name="Rusch D."/>
            <person name="Podicherti R."/>
            <person name="Tsui H.-C.T."/>
            <person name="Winkler M.E."/>
        </authorList>
    </citation>
    <scope>NUCLEOTIDE SEQUENCE</scope>
</reference>
<dbReference type="CDD" id="cd01920">
    <property type="entry name" value="cyclophilin_EcCYP_like"/>
    <property type="match status" value="1"/>
</dbReference>
<dbReference type="GO" id="GO:0006457">
    <property type="term" value="P:protein folding"/>
    <property type="evidence" value="ECO:0007669"/>
    <property type="project" value="InterPro"/>
</dbReference>
<protein>
    <recommendedName>
        <fullName evidence="1">peptidylprolyl isomerase</fullName>
        <ecNumber evidence="1">5.2.1.8</ecNumber>
    </recommendedName>
</protein>
<keyword evidence="2" id="KW-0697">Rotamase</keyword>
<dbReference type="PANTHER" id="PTHR43246">
    <property type="entry name" value="PEPTIDYL-PROLYL CIS-TRANS ISOMERASE CYP38, CHLOROPLASTIC"/>
    <property type="match status" value="1"/>
</dbReference>
<gene>
    <name evidence="5" type="ORF">METZ01_LOCUS48166</name>
</gene>
<dbReference type="AlphaFoldDB" id="A0A381RTW4"/>
<keyword evidence="3" id="KW-0413">Isomerase</keyword>
<evidence type="ECO:0000256" key="1">
    <source>
        <dbReference type="ARBA" id="ARBA00013194"/>
    </source>
</evidence>
<dbReference type="InterPro" id="IPR020892">
    <property type="entry name" value="Cyclophilin-type_PPIase_CS"/>
</dbReference>
<evidence type="ECO:0000259" key="4">
    <source>
        <dbReference type="PROSITE" id="PS50072"/>
    </source>
</evidence>
<dbReference type="InterPro" id="IPR044665">
    <property type="entry name" value="E_coli_cyclophilin_A-like"/>
</dbReference>
<dbReference type="SUPFAM" id="SSF50891">
    <property type="entry name" value="Cyclophilin-like"/>
    <property type="match status" value="1"/>
</dbReference>
<proteinExistence type="predicted"/>
<organism evidence="5">
    <name type="scientific">marine metagenome</name>
    <dbReference type="NCBI Taxonomy" id="408172"/>
    <lineage>
        <taxon>unclassified sequences</taxon>
        <taxon>metagenomes</taxon>
        <taxon>ecological metagenomes</taxon>
    </lineage>
</organism>
<dbReference type="PRINTS" id="PR00153">
    <property type="entry name" value="CSAPPISMRASE"/>
</dbReference>
<sequence>MSVRKLILLVACCIAVIATVTVLDAAAQDNPVVVIETSLGNITAELDRANAPLSVENFLEYVESGHYGGTVFHRVIEGFMIQGGGFTADMQRKPTRTPVKNEARNGLANDRGTLAMARTNAVDSATSQFFINVADNAALNNRGITPAEYGYAVFGRVTDEDSLDVVDQIEAVATGRRGPYSDVPEVPVEILSIAVQ</sequence>
<dbReference type="InterPro" id="IPR029000">
    <property type="entry name" value="Cyclophilin-like_dom_sf"/>
</dbReference>
<dbReference type="Gene3D" id="2.40.100.10">
    <property type="entry name" value="Cyclophilin-like"/>
    <property type="match status" value="1"/>
</dbReference>
<dbReference type="PROSITE" id="PS50072">
    <property type="entry name" value="CSA_PPIASE_2"/>
    <property type="match status" value="1"/>
</dbReference>
<dbReference type="EMBL" id="UINC01002314">
    <property type="protein sequence ID" value="SUZ95312.1"/>
    <property type="molecule type" value="Genomic_DNA"/>
</dbReference>
<dbReference type="GO" id="GO:0003755">
    <property type="term" value="F:peptidyl-prolyl cis-trans isomerase activity"/>
    <property type="evidence" value="ECO:0007669"/>
    <property type="project" value="UniProtKB-KW"/>
</dbReference>
<dbReference type="Pfam" id="PF00160">
    <property type="entry name" value="Pro_isomerase"/>
    <property type="match status" value="1"/>
</dbReference>
<evidence type="ECO:0000313" key="5">
    <source>
        <dbReference type="EMBL" id="SUZ95312.1"/>
    </source>
</evidence>
<name>A0A381RTW4_9ZZZZ</name>
<dbReference type="PROSITE" id="PS00170">
    <property type="entry name" value="CSA_PPIASE_1"/>
    <property type="match status" value="1"/>
</dbReference>
<feature type="domain" description="PPIase cyclophilin-type" evidence="4">
    <location>
        <begin position="32"/>
        <end position="195"/>
    </location>
</feature>
<evidence type="ECO:0000256" key="2">
    <source>
        <dbReference type="ARBA" id="ARBA00023110"/>
    </source>
</evidence>
<accession>A0A381RTW4</accession>
<dbReference type="EC" id="5.2.1.8" evidence="1"/>
<evidence type="ECO:0000256" key="3">
    <source>
        <dbReference type="ARBA" id="ARBA00023235"/>
    </source>
</evidence>
<dbReference type="InterPro" id="IPR002130">
    <property type="entry name" value="Cyclophilin-type_PPIase_dom"/>
</dbReference>